<feature type="region of interest" description="Disordered" evidence="1">
    <location>
        <begin position="1"/>
        <end position="134"/>
    </location>
</feature>
<reference evidence="2" key="1">
    <citation type="journal article" date="2022" name="bioRxiv">
        <title>Sequencing and chromosome-scale assembly of the giantPleurodeles waltlgenome.</title>
        <authorList>
            <person name="Brown T."/>
            <person name="Elewa A."/>
            <person name="Iarovenko S."/>
            <person name="Subramanian E."/>
            <person name="Araus A.J."/>
            <person name="Petzold A."/>
            <person name="Susuki M."/>
            <person name="Suzuki K.-i.T."/>
            <person name="Hayashi T."/>
            <person name="Toyoda A."/>
            <person name="Oliveira C."/>
            <person name="Osipova E."/>
            <person name="Leigh N.D."/>
            <person name="Simon A."/>
            <person name="Yun M.H."/>
        </authorList>
    </citation>
    <scope>NUCLEOTIDE SEQUENCE</scope>
    <source>
        <strain evidence="2">20211129_DDA</strain>
        <tissue evidence="2">Liver</tissue>
    </source>
</reference>
<dbReference type="AlphaFoldDB" id="A0AAV7M277"/>
<accession>A0AAV7M277</accession>
<protein>
    <submittedName>
        <fullName evidence="2">Uncharacterized protein</fullName>
    </submittedName>
</protein>
<evidence type="ECO:0000313" key="2">
    <source>
        <dbReference type="EMBL" id="KAJ1097881.1"/>
    </source>
</evidence>
<comment type="caution">
    <text evidence="2">The sequence shown here is derived from an EMBL/GenBank/DDBJ whole genome shotgun (WGS) entry which is preliminary data.</text>
</comment>
<organism evidence="2 3">
    <name type="scientific">Pleurodeles waltl</name>
    <name type="common">Iberian ribbed newt</name>
    <dbReference type="NCBI Taxonomy" id="8319"/>
    <lineage>
        <taxon>Eukaryota</taxon>
        <taxon>Metazoa</taxon>
        <taxon>Chordata</taxon>
        <taxon>Craniata</taxon>
        <taxon>Vertebrata</taxon>
        <taxon>Euteleostomi</taxon>
        <taxon>Amphibia</taxon>
        <taxon>Batrachia</taxon>
        <taxon>Caudata</taxon>
        <taxon>Salamandroidea</taxon>
        <taxon>Salamandridae</taxon>
        <taxon>Pleurodelinae</taxon>
        <taxon>Pleurodeles</taxon>
    </lineage>
</organism>
<sequence length="134" mass="13983">MRGPSLLQSVSRPSRIDHHLQGPPCATRQARQPPPAVATPGRSDLAASVLPLRGGRTSDSPARARHSCPRGRTGALPAAGSRAGPRNPQGRPEVAGPSAVPAEPAHRLHPGPPSAPLGQCAHPRWCRRGREAGR</sequence>
<keyword evidence="3" id="KW-1185">Reference proteome</keyword>
<evidence type="ECO:0000256" key="1">
    <source>
        <dbReference type="SAM" id="MobiDB-lite"/>
    </source>
</evidence>
<feature type="compositionally biased region" description="Polar residues" evidence="1">
    <location>
        <begin position="1"/>
        <end position="12"/>
    </location>
</feature>
<dbReference type="Proteomes" id="UP001066276">
    <property type="component" value="Chromosome 10"/>
</dbReference>
<dbReference type="EMBL" id="JANPWB010000014">
    <property type="protein sequence ID" value="KAJ1097881.1"/>
    <property type="molecule type" value="Genomic_DNA"/>
</dbReference>
<gene>
    <name evidence="2" type="ORF">NDU88_002997</name>
</gene>
<evidence type="ECO:0000313" key="3">
    <source>
        <dbReference type="Proteomes" id="UP001066276"/>
    </source>
</evidence>
<proteinExistence type="predicted"/>
<name>A0AAV7M277_PLEWA</name>